<proteinExistence type="predicted"/>
<name>A0A821J676_9BILA</name>
<feature type="non-terminal residue" evidence="1">
    <location>
        <position position="60"/>
    </location>
</feature>
<dbReference type="EMBL" id="CAJOBG010103632">
    <property type="protein sequence ID" value="CAF4713250.1"/>
    <property type="molecule type" value="Genomic_DNA"/>
</dbReference>
<dbReference type="Proteomes" id="UP000663866">
    <property type="component" value="Unassembled WGS sequence"/>
</dbReference>
<gene>
    <name evidence="1" type="ORF">OVN521_LOCUS48814</name>
</gene>
<reference evidence="1" key="1">
    <citation type="submission" date="2021-02" db="EMBL/GenBank/DDBJ databases">
        <authorList>
            <person name="Nowell W R."/>
        </authorList>
    </citation>
    <scope>NUCLEOTIDE SEQUENCE</scope>
</reference>
<comment type="caution">
    <text evidence="1">The sequence shown here is derived from an EMBL/GenBank/DDBJ whole genome shotgun (WGS) entry which is preliminary data.</text>
</comment>
<feature type="non-terminal residue" evidence="1">
    <location>
        <position position="1"/>
    </location>
</feature>
<organism evidence="1 2">
    <name type="scientific">Rotaria magnacalcarata</name>
    <dbReference type="NCBI Taxonomy" id="392030"/>
    <lineage>
        <taxon>Eukaryota</taxon>
        <taxon>Metazoa</taxon>
        <taxon>Spiralia</taxon>
        <taxon>Gnathifera</taxon>
        <taxon>Rotifera</taxon>
        <taxon>Eurotatoria</taxon>
        <taxon>Bdelloidea</taxon>
        <taxon>Philodinida</taxon>
        <taxon>Philodinidae</taxon>
        <taxon>Rotaria</taxon>
    </lineage>
</organism>
<accession>A0A821J676</accession>
<dbReference type="AlphaFoldDB" id="A0A821J676"/>
<evidence type="ECO:0000313" key="1">
    <source>
        <dbReference type="EMBL" id="CAF4713250.1"/>
    </source>
</evidence>
<evidence type="ECO:0000313" key="2">
    <source>
        <dbReference type="Proteomes" id="UP000663866"/>
    </source>
</evidence>
<keyword evidence="2" id="KW-1185">Reference proteome</keyword>
<sequence>NDDDDDSVDKKSETKNTSVCLSEPTTYIADIPATFTETATTTATTIVTNDASSAKDLLED</sequence>
<protein>
    <submittedName>
        <fullName evidence="1">Uncharacterized protein</fullName>
    </submittedName>
</protein>